<dbReference type="AlphaFoldDB" id="A0A9Q0E0Y7"/>
<reference evidence="1" key="1">
    <citation type="submission" date="2022-07" db="EMBL/GenBank/DDBJ databases">
        <title>Chromosome-level genome of Muraenolepis orangiensis.</title>
        <authorList>
            <person name="Kim J."/>
        </authorList>
    </citation>
    <scope>NUCLEOTIDE SEQUENCE</scope>
    <source>
        <strain evidence="1">KU_S4_2022</strain>
        <tissue evidence="1">Muscle</tissue>
    </source>
</reference>
<evidence type="ECO:0000313" key="1">
    <source>
        <dbReference type="EMBL" id="KAJ3598590.1"/>
    </source>
</evidence>
<comment type="caution">
    <text evidence="1">The sequence shown here is derived from an EMBL/GenBank/DDBJ whole genome shotgun (WGS) entry which is preliminary data.</text>
</comment>
<dbReference type="EMBL" id="JANIIK010000109">
    <property type="protein sequence ID" value="KAJ3598590.1"/>
    <property type="molecule type" value="Genomic_DNA"/>
</dbReference>
<keyword evidence="2" id="KW-1185">Reference proteome</keyword>
<protein>
    <submittedName>
        <fullName evidence="1">Uncharacterized protein</fullName>
    </submittedName>
</protein>
<name>A0A9Q0E0Y7_9TELE</name>
<organism evidence="1 2">
    <name type="scientific">Muraenolepis orangiensis</name>
    <name type="common">Patagonian moray cod</name>
    <dbReference type="NCBI Taxonomy" id="630683"/>
    <lineage>
        <taxon>Eukaryota</taxon>
        <taxon>Metazoa</taxon>
        <taxon>Chordata</taxon>
        <taxon>Craniata</taxon>
        <taxon>Vertebrata</taxon>
        <taxon>Euteleostomi</taxon>
        <taxon>Actinopterygii</taxon>
        <taxon>Neopterygii</taxon>
        <taxon>Teleostei</taxon>
        <taxon>Neoteleostei</taxon>
        <taxon>Acanthomorphata</taxon>
        <taxon>Zeiogadaria</taxon>
        <taxon>Gadariae</taxon>
        <taxon>Gadiformes</taxon>
        <taxon>Muraenolepidoidei</taxon>
        <taxon>Muraenolepididae</taxon>
        <taxon>Muraenolepis</taxon>
    </lineage>
</organism>
<accession>A0A9Q0E0Y7</accession>
<gene>
    <name evidence="1" type="ORF">NHX12_002096</name>
</gene>
<proteinExistence type="predicted"/>
<evidence type="ECO:0000313" key="2">
    <source>
        <dbReference type="Proteomes" id="UP001148018"/>
    </source>
</evidence>
<dbReference type="Proteomes" id="UP001148018">
    <property type="component" value="Unassembled WGS sequence"/>
</dbReference>
<sequence length="166" mass="18915">MCPLVRSYHRRRSGRDRVGDQASVDLVKAQQESQRNEDVSTTHKTYLKMDDHIITHTHTQIHCTEVCWSSVLVGKDNEGRPNMKGLSAIPGSSGWVHWFPDRRTNMKRPVGRGSLVLLSLGQGLPPAHYLFPTPRLFRKRKRDGGLRINYDRISTPLLGKTPEYSV</sequence>